<dbReference type="InParanoid" id="T0S805"/>
<keyword evidence="3" id="KW-1185">Reference proteome</keyword>
<protein>
    <submittedName>
        <fullName evidence="2">Uncharacterized protein</fullName>
    </submittedName>
</protein>
<dbReference type="AlphaFoldDB" id="T0S805"/>
<dbReference type="RefSeq" id="XP_008605047.1">
    <property type="nucleotide sequence ID" value="XM_008606825.1"/>
</dbReference>
<keyword evidence="1" id="KW-0472">Membrane</keyword>
<sequence length="223" mass="25499">MTGTLIQIWFMPRVVTQTRLLLVFSVINWILVFSLEAFVFPYQSKNLPTSCALPTSTSCFTYSATGRTYYLSAILSGVVVGVGILAIWLHGRFLPDDIRVSKSHSLLQYLNIPHLRMLATSLRGCCIPHNDDVLVDDGLLIMKNVLRISATCMTRLNNVQYEIIYRYLPRPVKPLFSKEVGTFLVFHFDKETGRITHRSSYKWLTDVGIDDSSMTHWRAGFHY</sequence>
<dbReference type="OrthoDB" id="75845at2759"/>
<organism evidence="2 3">
    <name type="scientific">Saprolegnia diclina (strain VS20)</name>
    <dbReference type="NCBI Taxonomy" id="1156394"/>
    <lineage>
        <taxon>Eukaryota</taxon>
        <taxon>Sar</taxon>
        <taxon>Stramenopiles</taxon>
        <taxon>Oomycota</taxon>
        <taxon>Saprolegniomycetes</taxon>
        <taxon>Saprolegniales</taxon>
        <taxon>Saprolegniaceae</taxon>
        <taxon>Saprolegnia</taxon>
    </lineage>
</organism>
<reference evidence="2 3" key="1">
    <citation type="submission" date="2012-04" db="EMBL/GenBank/DDBJ databases">
        <title>The Genome Sequence of Saprolegnia declina VS20.</title>
        <authorList>
            <consortium name="The Broad Institute Genome Sequencing Platform"/>
            <person name="Russ C."/>
            <person name="Nusbaum C."/>
            <person name="Tyler B."/>
            <person name="van West P."/>
            <person name="Dieguez-Uribeondo J."/>
            <person name="de Bruijn I."/>
            <person name="Tripathy S."/>
            <person name="Jiang R."/>
            <person name="Young S.K."/>
            <person name="Zeng Q."/>
            <person name="Gargeya S."/>
            <person name="Fitzgerald M."/>
            <person name="Haas B."/>
            <person name="Abouelleil A."/>
            <person name="Alvarado L."/>
            <person name="Arachchi H.M."/>
            <person name="Berlin A."/>
            <person name="Chapman S.B."/>
            <person name="Goldberg J."/>
            <person name="Griggs A."/>
            <person name="Gujja S."/>
            <person name="Hansen M."/>
            <person name="Howarth C."/>
            <person name="Imamovic A."/>
            <person name="Larimer J."/>
            <person name="McCowen C."/>
            <person name="Montmayeur A."/>
            <person name="Murphy C."/>
            <person name="Neiman D."/>
            <person name="Pearson M."/>
            <person name="Priest M."/>
            <person name="Roberts A."/>
            <person name="Saif S."/>
            <person name="Shea T."/>
            <person name="Sisk P."/>
            <person name="Sykes S."/>
            <person name="Wortman J."/>
            <person name="Nusbaum C."/>
            <person name="Birren B."/>
        </authorList>
    </citation>
    <scope>NUCLEOTIDE SEQUENCE [LARGE SCALE GENOMIC DNA]</scope>
    <source>
        <strain evidence="2 3">VS20</strain>
    </source>
</reference>
<accession>T0S805</accession>
<gene>
    <name evidence="2" type="ORF">SDRG_01307</name>
</gene>
<evidence type="ECO:0000256" key="1">
    <source>
        <dbReference type="SAM" id="Phobius"/>
    </source>
</evidence>
<feature type="transmembrane region" description="Helical" evidence="1">
    <location>
        <begin position="20"/>
        <end position="40"/>
    </location>
</feature>
<dbReference type="Proteomes" id="UP000030762">
    <property type="component" value="Unassembled WGS sequence"/>
</dbReference>
<dbReference type="GeneID" id="19942034"/>
<proteinExistence type="predicted"/>
<dbReference type="EMBL" id="JH767134">
    <property type="protein sequence ID" value="EQC41333.1"/>
    <property type="molecule type" value="Genomic_DNA"/>
</dbReference>
<evidence type="ECO:0000313" key="2">
    <source>
        <dbReference type="EMBL" id="EQC41333.1"/>
    </source>
</evidence>
<dbReference type="VEuPathDB" id="FungiDB:SDRG_01307"/>
<dbReference type="OMA" id="FSVINWI"/>
<keyword evidence="1" id="KW-0812">Transmembrane</keyword>
<evidence type="ECO:0000313" key="3">
    <source>
        <dbReference type="Proteomes" id="UP000030762"/>
    </source>
</evidence>
<feature type="transmembrane region" description="Helical" evidence="1">
    <location>
        <begin position="69"/>
        <end position="89"/>
    </location>
</feature>
<name>T0S805_SAPDV</name>
<keyword evidence="1" id="KW-1133">Transmembrane helix</keyword>